<dbReference type="PANTHER" id="PTHR33493:SF3">
    <property type="entry name" value="LATE EMBRYOGENESIS ABUNDANT PROTEIN, LEA_1 SUBGROUP"/>
    <property type="match status" value="1"/>
</dbReference>
<evidence type="ECO:0000313" key="3">
    <source>
        <dbReference type="EMBL" id="KAL0410861.1"/>
    </source>
</evidence>
<evidence type="ECO:0000256" key="1">
    <source>
        <dbReference type="ARBA" id="ARBA00010975"/>
    </source>
</evidence>
<sequence>MQAIKEKLNDMNEMRKARAEAKEEEKAEKELAKTRLEVAHEVRLAKEAEAAMDLHIARAAEKMAEHEQKHRQLSSGSGRDCMALPAEDKYMQDSQGRIISISPVPVYNLSDRMSGGGASISLPRDNQAWTLLHRKSKRLTAAAATYTDGRPNQILL</sequence>
<comment type="caution">
    <text evidence="3">The sequence shown here is derived from an EMBL/GenBank/DDBJ whole genome shotgun (WGS) entry which is preliminary data.</text>
</comment>
<dbReference type="GO" id="GO:0009793">
    <property type="term" value="P:embryo development ending in seed dormancy"/>
    <property type="evidence" value="ECO:0007669"/>
    <property type="project" value="InterPro"/>
</dbReference>
<organism evidence="3">
    <name type="scientific">Sesamum latifolium</name>
    <dbReference type="NCBI Taxonomy" id="2727402"/>
    <lineage>
        <taxon>Eukaryota</taxon>
        <taxon>Viridiplantae</taxon>
        <taxon>Streptophyta</taxon>
        <taxon>Embryophyta</taxon>
        <taxon>Tracheophyta</taxon>
        <taxon>Spermatophyta</taxon>
        <taxon>Magnoliopsida</taxon>
        <taxon>eudicotyledons</taxon>
        <taxon>Gunneridae</taxon>
        <taxon>Pentapetalae</taxon>
        <taxon>asterids</taxon>
        <taxon>lamiids</taxon>
        <taxon>Lamiales</taxon>
        <taxon>Pedaliaceae</taxon>
        <taxon>Sesamum</taxon>
    </lineage>
</organism>
<reference evidence="3" key="1">
    <citation type="submission" date="2020-06" db="EMBL/GenBank/DDBJ databases">
        <authorList>
            <person name="Li T."/>
            <person name="Hu X."/>
            <person name="Zhang T."/>
            <person name="Song X."/>
            <person name="Zhang H."/>
            <person name="Dai N."/>
            <person name="Sheng W."/>
            <person name="Hou X."/>
            <person name="Wei L."/>
        </authorList>
    </citation>
    <scope>NUCLEOTIDE SEQUENCE</scope>
    <source>
        <strain evidence="3">KEN1</strain>
        <tissue evidence="3">Leaf</tissue>
    </source>
</reference>
<accession>A0AAW2U5H1</accession>
<dbReference type="EMBL" id="JACGWN010000013">
    <property type="protein sequence ID" value="KAL0410861.1"/>
    <property type="molecule type" value="Genomic_DNA"/>
</dbReference>
<dbReference type="InterPro" id="IPR005513">
    <property type="entry name" value="LEA_1"/>
</dbReference>
<reference evidence="3" key="2">
    <citation type="journal article" date="2024" name="Plant">
        <title>Genomic evolution and insights into agronomic trait innovations of Sesamum species.</title>
        <authorList>
            <person name="Miao H."/>
            <person name="Wang L."/>
            <person name="Qu L."/>
            <person name="Liu H."/>
            <person name="Sun Y."/>
            <person name="Le M."/>
            <person name="Wang Q."/>
            <person name="Wei S."/>
            <person name="Zheng Y."/>
            <person name="Lin W."/>
            <person name="Duan Y."/>
            <person name="Cao H."/>
            <person name="Xiong S."/>
            <person name="Wang X."/>
            <person name="Wei L."/>
            <person name="Li C."/>
            <person name="Ma Q."/>
            <person name="Ju M."/>
            <person name="Zhao R."/>
            <person name="Li G."/>
            <person name="Mu C."/>
            <person name="Tian Q."/>
            <person name="Mei H."/>
            <person name="Zhang T."/>
            <person name="Gao T."/>
            <person name="Zhang H."/>
        </authorList>
    </citation>
    <scope>NUCLEOTIDE SEQUENCE</scope>
    <source>
        <strain evidence="3">KEN1</strain>
    </source>
</reference>
<name>A0AAW2U5H1_9LAMI</name>
<protein>
    <submittedName>
        <fullName evidence="3">Uncharacterized protein</fullName>
    </submittedName>
</protein>
<evidence type="ECO:0000256" key="2">
    <source>
        <dbReference type="SAM" id="MobiDB-lite"/>
    </source>
</evidence>
<feature type="region of interest" description="Disordered" evidence="2">
    <location>
        <begin position="1"/>
        <end position="27"/>
    </location>
</feature>
<gene>
    <name evidence="3" type="ORF">Slati_3675800</name>
</gene>
<feature type="region of interest" description="Disordered" evidence="2">
    <location>
        <begin position="62"/>
        <end position="82"/>
    </location>
</feature>
<proteinExistence type="inferred from homology"/>
<dbReference type="Pfam" id="PF03760">
    <property type="entry name" value="LEA_1"/>
    <property type="match status" value="1"/>
</dbReference>
<dbReference type="PANTHER" id="PTHR33493">
    <property type="entry name" value="LATE EMBRYOGENESIS ABUNDANT PROTEIN 6-RELATED"/>
    <property type="match status" value="1"/>
</dbReference>
<comment type="similarity">
    <text evidence="1">Belongs to the LEA type 1 family.</text>
</comment>
<dbReference type="AlphaFoldDB" id="A0AAW2U5H1"/>